<dbReference type="AlphaFoldDB" id="A0A450U6N0"/>
<reference evidence="1" key="1">
    <citation type="submission" date="2019-02" db="EMBL/GenBank/DDBJ databases">
        <authorList>
            <person name="Gruber-Vodicka R. H."/>
            <person name="Seah K. B. B."/>
        </authorList>
    </citation>
    <scope>NUCLEOTIDE SEQUENCE</scope>
    <source>
        <strain evidence="1">BECK_M6</strain>
    </source>
</reference>
<gene>
    <name evidence="1" type="ORF">BECKLFY1418A_GA0070994_100169</name>
</gene>
<organism evidence="1">
    <name type="scientific">Candidatus Kentrum sp. LFY</name>
    <dbReference type="NCBI Taxonomy" id="2126342"/>
    <lineage>
        <taxon>Bacteria</taxon>
        <taxon>Pseudomonadati</taxon>
        <taxon>Pseudomonadota</taxon>
        <taxon>Gammaproteobacteria</taxon>
        <taxon>Candidatus Kentrum</taxon>
    </lineage>
</organism>
<name>A0A450U6N0_9GAMM</name>
<accession>A0A450U6N0</accession>
<dbReference type="PANTHER" id="PTHR37029">
    <property type="entry name" value="SSR1768 PROTEIN"/>
    <property type="match status" value="1"/>
</dbReference>
<dbReference type="InterPro" id="IPR019270">
    <property type="entry name" value="DUF2283"/>
</dbReference>
<evidence type="ECO:0000313" key="1">
    <source>
        <dbReference type="EMBL" id="VFJ87322.1"/>
    </source>
</evidence>
<dbReference type="EMBL" id="CAADFH010000001">
    <property type="protein sequence ID" value="VFJ87322.1"/>
    <property type="molecule type" value="Genomic_DNA"/>
</dbReference>
<dbReference type="PANTHER" id="PTHR37029:SF1">
    <property type="entry name" value="SSR1768 PROTEIN"/>
    <property type="match status" value="1"/>
</dbReference>
<proteinExistence type="predicted"/>
<protein>
    <submittedName>
        <fullName evidence="1">Uncharacterized protein YuzE</fullName>
    </submittedName>
</protein>
<dbReference type="Pfam" id="PF10049">
    <property type="entry name" value="DUF2283"/>
    <property type="match status" value="1"/>
</dbReference>
<sequence>MSEYTFTGYFENQVLRKRPYLKKAWCIRICENPLKVEPQENNRFRFWGSVTELDGRILRVVTLKDKKTIHNAFSDSEIQYMKLDYCKDTDSLYIDLSSRPSVDSMEISDGIVLDYDAEGNITGIDIDNASRKVDLRKVIINKMPSEIEALAA</sequence>